<protein>
    <submittedName>
        <fullName evidence="1">Uncharacterized protein</fullName>
    </submittedName>
</protein>
<sequence>MIWVICKWSIHSGAEVAANYYWHPQIARLPHSFRCTPPWVICRQFSLTWWTFYHLSSKQQFLCAGGPLIHQCSPACACKPEAHQRRLSKASNPLKYSVPMIPDTGFLHAGNRHRRSYAGNLHMHCVNFGTCLPANSHKFPPGIPVSVSPQESSHTTKLMFGGMPEYIPHLPTQKDPHSEIFLSTATIAQ</sequence>
<dbReference type="AlphaFoldDB" id="A0A9Q3HLR7"/>
<keyword evidence="2" id="KW-1185">Reference proteome</keyword>
<accession>A0A9Q3HLR7</accession>
<name>A0A9Q3HLR7_9BASI</name>
<evidence type="ECO:0000313" key="2">
    <source>
        <dbReference type="Proteomes" id="UP000765509"/>
    </source>
</evidence>
<evidence type="ECO:0000313" key="1">
    <source>
        <dbReference type="EMBL" id="MBW0507339.1"/>
    </source>
</evidence>
<dbReference type="EMBL" id="AVOT02019647">
    <property type="protein sequence ID" value="MBW0507339.1"/>
    <property type="molecule type" value="Genomic_DNA"/>
</dbReference>
<comment type="caution">
    <text evidence="1">The sequence shown here is derived from an EMBL/GenBank/DDBJ whole genome shotgun (WGS) entry which is preliminary data.</text>
</comment>
<reference evidence="1" key="1">
    <citation type="submission" date="2021-03" db="EMBL/GenBank/DDBJ databases">
        <title>Draft genome sequence of rust myrtle Austropuccinia psidii MF-1, a brazilian biotype.</title>
        <authorList>
            <person name="Quecine M.C."/>
            <person name="Pachon D.M.R."/>
            <person name="Bonatelli M.L."/>
            <person name="Correr F.H."/>
            <person name="Franceschini L.M."/>
            <person name="Leite T.F."/>
            <person name="Margarido G.R.A."/>
            <person name="Almeida C.A."/>
            <person name="Ferrarezi J.A."/>
            <person name="Labate C.A."/>
        </authorList>
    </citation>
    <scope>NUCLEOTIDE SEQUENCE</scope>
    <source>
        <strain evidence="1">MF-1</strain>
    </source>
</reference>
<proteinExistence type="predicted"/>
<gene>
    <name evidence="1" type="ORF">O181_047054</name>
</gene>
<dbReference type="Proteomes" id="UP000765509">
    <property type="component" value="Unassembled WGS sequence"/>
</dbReference>
<organism evidence="1 2">
    <name type="scientific">Austropuccinia psidii MF-1</name>
    <dbReference type="NCBI Taxonomy" id="1389203"/>
    <lineage>
        <taxon>Eukaryota</taxon>
        <taxon>Fungi</taxon>
        <taxon>Dikarya</taxon>
        <taxon>Basidiomycota</taxon>
        <taxon>Pucciniomycotina</taxon>
        <taxon>Pucciniomycetes</taxon>
        <taxon>Pucciniales</taxon>
        <taxon>Sphaerophragmiaceae</taxon>
        <taxon>Austropuccinia</taxon>
    </lineage>
</organism>